<dbReference type="AlphaFoldDB" id="A0A2S7IP23"/>
<evidence type="ECO:0000256" key="2">
    <source>
        <dbReference type="ARBA" id="ARBA00022679"/>
    </source>
</evidence>
<evidence type="ECO:0000256" key="3">
    <source>
        <dbReference type="ARBA" id="ARBA00024356"/>
    </source>
</evidence>
<dbReference type="GO" id="GO:0016757">
    <property type="term" value="F:glycosyltransferase activity"/>
    <property type="evidence" value="ECO:0007669"/>
    <property type="project" value="UniProtKB-KW"/>
</dbReference>
<sequence length="495" mass="56580">MSESLLNVERYPLIIKPDTHRVLFRPFHLGNERMVLIVNRLLTLTEEEVEHELSQVFQEFRHRHQAVEAYLDRRAKEILSHFNLPQELSPLHQLLIGAYFTHEYALEAAALFNPSIVWHPDQNNLPEGCRRFIISLRATGEGHISSIVFRSGFVDQNCGIWLDGHSRYVTPPNSYTEAHLTLDVFKKKIHELGLDDGFASSIASRLPEEVSYSDVYPVVKEDPNYPTHRVAGDGILALMKANYEVHYSDDRALSERILFPYSPNEMNGMEDARFVEFTEDDGSKVYYATYTAYNGRVIFPQLLETRDFMDFRVKTMAGDVVKNKGMALFPRKINGKYVMLGRQDGENIYLMETDNLYFWETSQLLLAPKYPWEFVQLGNCGSPIETPEGWLVLSHGVGAMRKYCIGVFLLDLDNPQKVLARLPYPILTPEGEEREGYVPNVVYTCGAVVHADRLLIPYAMSDYSTGFATIAMEDLMEALRKEIALGKNAEVAEFQ</sequence>
<dbReference type="InterPro" id="IPR007184">
    <property type="entry name" value="Mannoside_phosphorylase"/>
</dbReference>
<keyword evidence="4" id="KW-0378">Hydrolase</keyword>
<dbReference type="InterPro" id="IPR023296">
    <property type="entry name" value="Glyco_hydro_beta-prop_sf"/>
</dbReference>
<accession>A0A2S7IP23</accession>
<dbReference type="GO" id="GO:0016798">
    <property type="term" value="F:hydrolase activity, acting on glycosyl bonds"/>
    <property type="evidence" value="ECO:0007669"/>
    <property type="project" value="UniProtKB-KW"/>
</dbReference>
<evidence type="ECO:0000313" key="5">
    <source>
        <dbReference type="Proteomes" id="UP000239590"/>
    </source>
</evidence>
<dbReference type="Gene3D" id="2.115.10.20">
    <property type="entry name" value="Glycosyl hydrolase domain, family 43"/>
    <property type="match status" value="1"/>
</dbReference>
<dbReference type="OrthoDB" id="9775877at2"/>
<keyword evidence="1" id="KW-0328">Glycosyltransferase</keyword>
<evidence type="ECO:0000313" key="4">
    <source>
        <dbReference type="EMBL" id="PQA59406.1"/>
    </source>
</evidence>
<dbReference type="SUPFAM" id="SSF75005">
    <property type="entry name" value="Arabinanase/levansucrase/invertase"/>
    <property type="match status" value="1"/>
</dbReference>
<keyword evidence="2" id="KW-0808">Transferase</keyword>
<name>A0A2S7IP23_9BACT</name>
<dbReference type="Pfam" id="PF04041">
    <property type="entry name" value="Glyco_hydro_130"/>
    <property type="match status" value="1"/>
</dbReference>
<dbReference type="RefSeq" id="WP_104710875.1">
    <property type="nucleotide sequence ID" value="NZ_PTRA01000001.1"/>
</dbReference>
<evidence type="ECO:0000256" key="1">
    <source>
        <dbReference type="ARBA" id="ARBA00022676"/>
    </source>
</evidence>
<keyword evidence="4" id="KW-0326">Glycosidase</keyword>
<proteinExistence type="inferred from homology"/>
<dbReference type="Proteomes" id="UP000239590">
    <property type="component" value="Unassembled WGS sequence"/>
</dbReference>
<protein>
    <submittedName>
        <fullName evidence="4">Glycosidase</fullName>
    </submittedName>
</protein>
<dbReference type="PANTHER" id="PTHR34106">
    <property type="entry name" value="GLYCOSIDASE"/>
    <property type="match status" value="1"/>
</dbReference>
<comment type="similarity">
    <text evidence="3">Belongs to the glycosyl hydrolase 130 family.</text>
</comment>
<dbReference type="PANTHER" id="PTHR34106:SF4">
    <property type="entry name" value="BLL5143 PROTEIN"/>
    <property type="match status" value="1"/>
</dbReference>
<gene>
    <name evidence="4" type="ORF">C5O19_07065</name>
</gene>
<organism evidence="4 5">
    <name type="scientific">Siphonobacter curvatus</name>
    <dbReference type="NCBI Taxonomy" id="2094562"/>
    <lineage>
        <taxon>Bacteria</taxon>
        <taxon>Pseudomonadati</taxon>
        <taxon>Bacteroidota</taxon>
        <taxon>Cytophagia</taxon>
        <taxon>Cytophagales</taxon>
        <taxon>Cytophagaceae</taxon>
        <taxon>Siphonobacter</taxon>
    </lineage>
</organism>
<comment type="caution">
    <text evidence="4">The sequence shown here is derived from an EMBL/GenBank/DDBJ whole genome shotgun (WGS) entry which is preliminary data.</text>
</comment>
<keyword evidence="5" id="KW-1185">Reference proteome</keyword>
<reference evidence="5" key="1">
    <citation type="submission" date="2018-02" db="EMBL/GenBank/DDBJ databases">
        <title>Genome sequencing of Solimonas sp. HR-BB.</title>
        <authorList>
            <person name="Lee Y."/>
            <person name="Jeon C.O."/>
        </authorList>
    </citation>
    <scope>NUCLEOTIDE SEQUENCE [LARGE SCALE GENOMIC DNA]</scope>
    <source>
        <strain evidence="5">HR-U</strain>
    </source>
</reference>
<dbReference type="CDD" id="cd18613">
    <property type="entry name" value="GH130"/>
    <property type="match status" value="1"/>
</dbReference>
<dbReference type="EMBL" id="PTRA01000001">
    <property type="protein sequence ID" value="PQA59406.1"/>
    <property type="molecule type" value="Genomic_DNA"/>
</dbReference>